<protein>
    <submittedName>
        <fullName evidence="4">AraC family transcriptional regulator</fullName>
    </submittedName>
</protein>
<evidence type="ECO:0000256" key="1">
    <source>
        <dbReference type="ARBA" id="ARBA00023015"/>
    </source>
</evidence>
<dbReference type="PROSITE" id="PS01124">
    <property type="entry name" value="HTH_ARAC_FAMILY_2"/>
    <property type="match status" value="1"/>
</dbReference>
<dbReference type="SUPFAM" id="SSF46689">
    <property type="entry name" value="Homeodomain-like"/>
    <property type="match status" value="1"/>
</dbReference>
<dbReference type="InterPro" id="IPR009057">
    <property type="entry name" value="Homeodomain-like_sf"/>
</dbReference>
<gene>
    <name evidence="4" type="ORF">HF909_01365</name>
</gene>
<proteinExistence type="predicted"/>
<dbReference type="GO" id="GO:0043565">
    <property type="term" value="F:sequence-specific DNA binding"/>
    <property type="evidence" value="ECO:0007669"/>
    <property type="project" value="InterPro"/>
</dbReference>
<organism evidence="4 5">
    <name type="scientific">Ralstonia solanacearum</name>
    <name type="common">Pseudomonas solanacearum</name>
    <dbReference type="NCBI Taxonomy" id="305"/>
    <lineage>
        <taxon>Bacteria</taxon>
        <taxon>Pseudomonadati</taxon>
        <taxon>Pseudomonadota</taxon>
        <taxon>Betaproteobacteria</taxon>
        <taxon>Burkholderiales</taxon>
        <taxon>Burkholderiaceae</taxon>
        <taxon>Ralstonia</taxon>
        <taxon>Ralstonia solanacearum species complex</taxon>
    </lineage>
</organism>
<evidence type="ECO:0000313" key="5">
    <source>
        <dbReference type="Proteomes" id="UP000593970"/>
    </source>
</evidence>
<evidence type="ECO:0000313" key="4">
    <source>
        <dbReference type="EMBL" id="QOK94981.1"/>
    </source>
</evidence>
<keyword evidence="2" id="KW-0804">Transcription</keyword>
<dbReference type="EMBL" id="CP051169">
    <property type="protein sequence ID" value="QOK94981.1"/>
    <property type="molecule type" value="Genomic_DNA"/>
</dbReference>
<dbReference type="Pfam" id="PF06719">
    <property type="entry name" value="AraC_N"/>
    <property type="match status" value="1"/>
</dbReference>
<dbReference type="InterPro" id="IPR009594">
    <property type="entry name" value="Tscrpt_reg_HTH_AraC_N"/>
</dbReference>
<evidence type="ECO:0000256" key="2">
    <source>
        <dbReference type="ARBA" id="ARBA00023163"/>
    </source>
</evidence>
<dbReference type="GO" id="GO:0003700">
    <property type="term" value="F:DNA-binding transcription factor activity"/>
    <property type="evidence" value="ECO:0007669"/>
    <property type="project" value="InterPro"/>
</dbReference>
<dbReference type="Proteomes" id="UP000593970">
    <property type="component" value="Chromosome"/>
</dbReference>
<dbReference type="Pfam" id="PF00165">
    <property type="entry name" value="HTH_AraC"/>
    <property type="match status" value="1"/>
</dbReference>
<name>A0AA92Q9N9_RALSL</name>
<keyword evidence="1" id="KW-0805">Transcription regulation</keyword>
<sequence length="131" mass="14854">MSGPGIVLGRTSVGLLAAFDRLVGLLDEPDLIPVLGPLAQREIFYRVLNSDAGSHLWWVASIENQNQSIGRAIEWLKANFREPLRVEELATRVNMSSSRFHHHFRRLTSMSPLQFQKWLRLTEGKHPANPS</sequence>
<dbReference type="PANTHER" id="PTHR43436">
    <property type="entry name" value="ARAC-FAMILY TRANSCRIPTIONAL REGULATOR"/>
    <property type="match status" value="1"/>
</dbReference>
<accession>A0AA92Q9N9</accession>
<feature type="domain" description="HTH araC/xylS-type" evidence="3">
    <location>
        <begin position="70"/>
        <end position="131"/>
    </location>
</feature>
<reference evidence="5" key="1">
    <citation type="submission" date="2020-04" db="EMBL/GenBank/DDBJ databases">
        <title>Ralstonia solanacearum UW576, UW763, UW773, and UW774.</title>
        <authorList>
            <person name="Steidl O."/>
            <person name="Truchon A."/>
            <person name="Allen C."/>
        </authorList>
    </citation>
    <scope>NUCLEOTIDE SEQUENCE [LARGE SCALE GENOMIC DNA]</scope>
    <source>
        <strain evidence="5">UW774</strain>
    </source>
</reference>
<dbReference type="InterPro" id="IPR018060">
    <property type="entry name" value="HTH_AraC"/>
</dbReference>
<dbReference type="Gene3D" id="1.10.10.60">
    <property type="entry name" value="Homeodomain-like"/>
    <property type="match status" value="1"/>
</dbReference>
<dbReference type="PANTHER" id="PTHR43436:SF1">
    <property type="entry name" value="TRANSCRIPTIONAL REGULATORY PROTEIN"/>
    <property type="match status" value="1"/>
</dbReference>
<evidence type="ECO:0000259" key="3">
    <source>
        <dbReference type="PROSITE" id="PS01124"/>
    </source>
</evidence>
<dbReference type="AlphaFoldDB" id="A0AA92Q9N9"/>